<feature type="compositionally biased region" description="Polar residues" evidence="5">
    <location>
        <begin position="696"/>
        <end position="719"/>
    </location>
</feature>
<feature type="region of interest" description="Disordered" evidence="5">
    <location>
        <begin position="400"/>
        <end position="423"/>
    </location>
</feature>
<feature type="compositionally biased region" description="Polar residues" evidence="5">
    <location>
        <begin position="410"/>
        <end position="422"/>
    </location>
</feature>
<evidence type="ECO:0000256" key="2">
    <source>
        <dbReference type="ARBA" id="ARBA00022692"/>
    </source>
</evidence>
<feature type="transmembrane region" description="Helical" evidence="6">
    <location>
        <begin position="47"/>
        <end position="65"/>
    </location>
</feature>
<sequence>MAATRDPSMENLDPLPSPQQPGSAPNQEDNSMLGLDGSQASMRSVSLVLQALVPLVISFILLLAGRRLYRFTTTVSVGLSCALFTWALFVNLETGQSIGGWTGEVAALTVWSVMIGGGLIGSIIGYQSTWWGAHVTGRLCLGANSGVSFAFSILLFKAGLLIHTTAGQWALVSVCAILGGLAVLFDLVVGPLLAISLSGSFLFLLGVDLFSTSGIGGIASGLRLLMDHNPDHQVLMTPYNPSKSTEILIIVSWVIAAISFGFQYFFFKIPFGPLPPSAEEDEEERLGSEGKTKESFSQGSSDDPKKEIPTTSEGDPHADEQNHIINITDPHASTEASVCPKTSTTKVEPNRVAVQQVSESSNVPQVASRAGPVVVGDYGSPPALALSPTVYSRYRRTLDAEHKPPGRSPIQYTFHSNPNHFTNPRRVETVDEVTETSTNGRGGDHTARSSMLTVAGTSEKRPRSNSVSEEYLHAMMRLAAGDGTENSNTAKAGEEQDTSGTRPIAGSSQDNSCATATMPSYEAQSGKVLPVIAETPILTGDSSSPETGPKPLEHRNPDQNIITSGAGSPRPISAPLLALSTTGATEKTSLTPNQTGIPPDERPSQPTVFPSASRDQSPNIHHKHISRTQSKPPSFSSFRPVLSTENRVQEEAQKNDGGTSRSRGPVLSNTKNSSPSESNSGQGRESYVEPACRLQASPSQGSHRQSRLSEQPSENPSSTRTHDEVAHAGALKRFSHRPLPLLPERTQGLVGFPPTSQKFQDTGSLTSATSNSSSGVDSSTRAERETSTPPTPSWSGNIIPDDSYRKEGTTSSRKKLSIVITKNPVQVERGPASVATSQEAERENYTDFSTAVPHTPTLGNMLLRVAEGSEKTKTAETLHNGNQPSHISRDDALAVTNGSNETVCREDDGDGETVKSGRWKRSTVCLSSVYGDDHTSADEGGRSSSGSEYDEVEEEVEEVEEVKVKQEMLSSSTPRGKLKEGLEETMGELRMMISDAEGSPSLDTIPVASRPDEAETTSAPKTGEGSTRRSAFVGQPLATVPWPQKRTPTVVGGGQRVKEEKSKRWSNASSIFPPLGYESATESPADRRRVSSQCAQLRSPDAHHHIDTPAHPPPFWSASSHVRHDEEYDFTSSLGHADETDADYESAADYSRSIRASQGAVEVDYLTSDENETDGIPT</sequence>
<evidence type="ECO:0000256" key="5">
    <source>
        <dbReference type="SAM" id="MobiDB-lite"/>
    </source>
</evidence>
<evidence type="ECO:0000256" key="6">
    <source>
        <dbReference type="SAM" id="Phobius"/>
    </source>
</evidence>
<reference evidence="8 9" key="1">
    <citation type="submission" date="2015-08" db="EMBL/GenBank/DDBJ databases">
        <title>Next Generation Sequencing and Analysis of the Genome of Puccinia sorghi L Schw, the Causal Agent of Maize Common Rust.</title>
        <authorList>
            <person name="Rochi L."/>
            <person name="Burguener G."/>
            <person name="Darino M."/>
            <person name="Turjanski A."/>
            <person name="Kreff E."/>
            <person name="Dieguez M.J."/>
            <person name="Sacco F."/>
        </authorList>
    </citation>
    <scope>NUCLEOTIDE SEQUENCE [LARGE SCALE GENOMIC DNA]</scope>
    <source>
        <strain evidence="8 9">RO10H11247</strain>
    </source>
</reference>
<feature type="compositionally biased region" description="Basic and acidic residues" evidence="5">
    <location>
        <begin position="285"/>
        <end position="294"/>
    </location>
</feature>
<feature type="transmembrane region" description="Helical" evidence="6">
    <location>
        <begin position="169"/>
        <end position="195"/>
    </location>
</feature>
<feature type="compositionally biased region" description="Polar residues" evidence="5">
    <location>
        <begin position="604"/>
        <end position="619"/>
    </location>
</feature>
<feature type="compositionally biased region" description="Polar residues" evidence="5">
    <location>
        <begin position="627"/>
        <end position="637"/>
    </location>
</feature>
<feature type="compositionally biased region" description="Polar residues" evidence="5">
    <location>
        <begin position="498"/>
        <end position="514"/>
    </location>
</feature>
<evidence type="ECO:0000313" key="8">
    <source>
        <dbReference type="EMBL" id="KNZ50827.1"/>
    </source>
</evidence>
<dbReference type="Proteomes" id="UP000037035">
    <property type="component" value="Unassembled WGS sequence"/>
</dbReference>
<dbReference type="GO" id="GO:0016020">
    <property type="term" value="C:membrane"/>
    <property type="evidence" value="ECO:0007669"/>
    <property type="project" value="UniProtKB-SubCell"/>
</dbReference>
<comment type="subcellular location">
    <subcellularLocation>
        <location evidence="1">Membrane</location>
        <topology evidence="1">Multi-pass membrane protein</topology>
    </subcellularLocation>
</comment>
<feature type="domain" description="TM7S3/TM198-like" evidence="7">
    <location>
        <begin position="55"/>
        <end position="264"/>
    </location>
</feature>
<feature type="compositionally biased region" description="Basic and acidic residues" evidence="5">
    <location>
        <begin position="302"/>
        <end position="320"/>
    </location>
</feature>
<feature type="region of interest" description="Disordered" evidence="5">
    <location>
        <begin position="278"/>
        <end position="320"/>
    </location>
</feature>
<dbReference type="OrthoDB" id="2501095at2759"/>
<feature type="region of interest" description="Disordered" evidence="5">
    <location>
        <begin position="329"/>
        <end position="348"/>
    </location>
</feature>
<accession>A0A0L6URG3</accession>
<evidence type="ECO:0000313" key="9">
    <source>
        <dbReference type="Proteomes" id="UP000037035"/>
    </source>
</evidence>
<proteinExistence type="predicted"/>
<dbReference type="InterPro" id="IPR025256">
    <property type="entry name" value="TM7S3/TM198-like_dom"/>
</dbReference>
<feature type="transmembrane region" description="Helical" evidence="6">
    <location>
        <begin position="201"/>
        <end position="226"/>
    </location>
</feature>
<feature type="region of interest" description="Disordered" evidence="5">
    <location>
        <begin position="1"/>
        <end position="33"/>
    </location>
</feature>
<feature type="region of interest" description="Disordered" evidence="5">
    <location>
        <begin position="435"/>
        <end position="467"/>
    </location>
</feature>
<feature type="transmembrane region" description="Helical" evidence="6">
    <location>
        <begin position="105"/>
        <end position="126"/>
    </location>
</feature>
<keyword evidence="3 6" id="KW-1133">Transmembrane helix</keyword>
<feature type="compositionally biased region" description="Polar residues" evidence="5">
    <location>
        <begin position="1016"/>
        <end position="1029"/>
    </location>
</feature>
<feature type="region of interest" description="Disordered" evidence="5">
    <location>
        <begin position="930"/>
        <end position="981"/>
    </location>
</feature>
<keyword evidence="2 6" id="KW-0812">Transmembrane</keyword>
<feature type="region of interest" description="Disordered" evidence="5">
    <location>
        <begin position="482"/>
        <end position="514"/>
    </location>
</feature>
<keyword evidence="9" id="KW-1185">Reference proteome</keyword>
<dbReference type="EMBL" id="LAVV01009302">
    <property type="protein sequence ID" value="KNZ50827.1"/>
    <property type="molecule type" value="Genomic_DNA"/>
</dbReference>
<dbReference type="Pfam" id="PF13886">
    <property type="entry name" value="TM7S3_TM198"/>
    <property type="match status" value="1"/>
</dbReference>
<feature type="region of interest" description="Disordered" evidence="5">
    <location>
        <begin position="829"/>
        <end position="853"/>
    </location>
</feature>
<organism evidence="8 9">
    <name type="scientific">Puccinia sorghi</name>
    <dbReference type="NCBI Taxonomy" id="27349"/>
    <lineage>
        <taxon>Eukaryota</taxon>
        <taxon>Fungi</taxon>
        <taxon>Dikarya</taxon>
        <taxon>Basidiomycota</taxon>
        <taxon>Pucciniomycotina</taxon>
        <taxon>Pucciniomycetes</taxon>
        <taxon>Pucciniales</taxon>
        <taxon>Pucciniaceae</taxon>
        <taxon>Puccinia</taxon>
    </lineage>
</organism>
<gene>
    <name evidence="8" type="ORF">VP01_421g10</name>
</gene>
<feature type="region of interest" description="Disordered" evidence="5">
    <location>
        <begin position="994"/>
        <end position="1149"/>
    </location>
</feature>
<feature type="compositionally biased region" description="Basic and acidic residues" evidence="5">
    <location>
        <begin position="931"/>
        <end position="941"/>
    </location>
</feature>
<feature type="compositionally biased region" description="Polar residues" evidence="5">
    <location>
        <begin position="579"/>
        <end position="596"/>
    </location>
</feature>
<feature type="transmembrane region" description="Helical" evidence="6">
    <location>
        <begin position="71"/>
        <end position="93"/>
    </location>
</feature>
<feature type="region of interest" description="Disordered" evidence="5">
    <location>
        <begin position="537"/>
        <end position="817"/>
    </location>
</feature>
<feature type="compositionally biased region" description="Low complexity" evidence="5">
    <location>
        <begin position="762"/>
        <end position="779"/>
    </location>
</feature>
<dbReference type="AlphaFoldDB" id="A0A0L6URG3"/>
<feature type="compositionally biased region" description="Polar residues" evidence="5">
    <location>
        <begin position="20"/>
        <end position="30"/>
    </location>
</feature>
<keyword evidence="4 6" id="KW-0472">Membrane</keyword>
<feature type="transmembrane region" description="Helical" evidence="6">
    <location>
        <begin position="247"/>
        <end position="267"/>
    </location>
</feature>
<name>A0A0L6URG3_9BASI</name>
<comment type="caution">
    <text evidence="8">The sequence shown here is derived from an EMBL/GenBank/DDBJ whole genome shotgun (WGS) entry which is preliminary data.</text>
</comment>
<dbReference type="VEuPathDB" id="FungiDB:VP01_421g10"/>
<evidence type="ECO:0000256" key="1">
    <source>
        <dbReference type="ARBA" id="ARBA00004141"/>
    </source>
</evidence>
<feature type="compositionally biased region" description="Polar residues" evidence="5">
    <location>
        <begin position="334"/>
        <end position="348"/>
    </location>
</feature>
<feature type="transmembrane region" description="Helical" evidence="6">
    <location>
        <begin position="146"/>
        <end position="162"/>
    </location>
</feature>
<feature type="compositionally biased region" description="Polar residues" evidence="5">
    <location>
        <begin position="656"/>
        <end position="683"/>
    </location>
</feature>
<protein>
    <recommendedName>
        <fullName evidence="7">TM7S3/TM198-like domain-containing protein</fullName>
    </recommendedName>
</protein>
<feature type="compositionally biased region" description="Acidic residues" evidence="5">
    <location>
        <begin position="948"/>
        <end position="960"/>
    </location>
</feature>
<evidence type="ECO:0000256" key="4">
    <source>
        <dbReference type="ARBA" id="ARBA00023136"/>
    </source>
</evidence>
<evidence type="ECO:0000256" key="3">
    <source>
        <dbReference type="ARBA" id="ARBA00022989"/>
    </source>
</evidence>
<evidence type="ECO:0000259" key="7">
    <source>
        <dbReference type="Pfam" id="PF13886"/>
    </source>
</evidence>